<reference evidence="1 2" key="1">
    <citation type="journal article" date="2019" name="Genome Biol. Evol.">
        <title>Insights into the evolution of the New World diploid cottons (Gossypium, subgenus Houzingenia) based on genome sequencing.</title>
        <authorList>
            <person name="Grover C.E."/>
            <person name="Arick M.A. 2nd"/>
            <person name="Thrash A."/>
            <person name="Conover J.L."/>
            <person name="Sanders W.S."/>
            <person name="Peterson D.G."/>
            <person name="Frelichowski J.E."/>
            <person name="Scheffler J.A."/>
            <person name="Scheffler B.E."/>
            <person name="Wendel J.F."/>
        </authorList>
    </citation>
    <scope>NUCLEOTIDE SEQUENCE [LARGE SCALE GENOMIC DNA]</scope>
    <source>
        <strain evidence="1">4</strain>
        <tissue evidence="1">Leaf</tissue>
    </source>
</reference>
<protein>
    <submittedName>
        <fullName evidence="1">Uncharacterized protein</fullName>
    </submittedName>
</protein>
<evidence type="ECO:0000313" key="2">
    <source>
        <dbReference type="Proteomes" id="UP000593574"/>
    </source>
</evidence>
<organism evidence="1 2">
    <name type="scientific">Gossypium laxum</name>
    <dbReference type="NCBI Taxonomy" id="34288"/>
    <lineage>
        <taxon>Eukaryota</taxon>
        <taxon>Viridiplantae</taxon>
        <taxon>Streptophyta</taxon>
        <taxon>Embryophyta</taxon>
        <taxon>Tracheophyta</taxon>
        <taxon>Spermatophyta</taxon>
        <taxon>Magnoliopsida</taxon>
        <taxon>eudicotyledons</taxon>
        <taxon>Gunneridae</taxon>
        <taxon>Pentapetalae</taxon>
        <taxon>rosids</taxon>
        <taxon>malvids</taxon>
        <taxon>Malvales</taxon>
        <taxon>Malvaceae</taxon>
        <taxon>Malvoideae</taxon>
        <taxon>Gossypium</taxon>
    </lineage>
</organism>
<name>A0A7J9AXV2_9ROSI</name>
<dbReference type="Proteomes" id="UP000593574">
    <property type="component" value="Unassembled WGS sequence"/>
</dbReference>
<sequence length="31" mass="3408">MSVYNLVYRSTGMSLQGQLLVPVGVQHVNNC</sequence>
<dbReference type="EMBL" id="JABEZV010000048">
    <property type="protein sequence ID" value="MBA0728907.1"/>
    <property type="molecule type" value="Genomic_DNA"/>
</dbReference>
<dbReference type="AlphaFoldDB" id="A0A7J9AXV2"/>
<gene>
    <name evidence="1" type="ORF">Golax_023219</name>
</gene>
<evidence type="ECO:0000313" key="1">
    <source>
        <dbReference type="EMBL" id="MBA0728907.1"/>
    </source>
</evidence>
<comment type="caution">
    <text evidence="1">The sequence shown here is derived from an EMBL/GenBank/DDBJ whole genome shotgun (WGS) entry which is preliminary data.</text>
</comment>
<keyword evidence="2" id="KW-1185">Reference proteome</keyword>
<proteinExistence type="predicted"/>
<accession>A0A7J9AXV2</accession>